<evidence type="ECO:0000313" key="3">
    <source>
        <dbReference type="Proteomes" id="UP000789706"/>
    </source>
</evidence>
<feature type="compositionally biased region" description="Low complexity" evidence="1">
    <location>
        <begin position="311"/>
        <end position="324"/>
    </location>
</feature>
<organism evidence="2 3">
    <name type="scientific">Diversispora eburnea</name>
    <dbReference type="NCBI Taxonomy" id="1213867"/>
    <lineage>
        <taxon>Eukaryota</taxon>
        <taxon>Fungi</taxon>
        <taxon>Fungi incertae sedis</taxon>
        <taxon>Mucoromycota</taxon>
        <taxon>Glomeromycotina</taxon>
        <taxon>Glomeromycetes</taxon>
        <taxon>Diversisporales</taxon>
        <taxon>Diversisporaceae</taxon>
        <taxon>Diversispora</taxon>
    </lineage>
</organism>
<feature type="non-terminal residue" evidence="2">
    <location>
        <position position="370"/>
    </location>
</feature>
<evidence type="ECO:0000256" key="1">
    <source>
        <dbReference type="SAM" id="MobiDB-lite"/>
    </source>
</evidence>
<gene>
    <name evidence="2" type="ORF">DEBURN_LOCUS3128</name>
</gene>
<dbReference type="OrthoDB" id="2438904at2759"/>
<proteinExistence type="predicted"/>
<dbReference type="AlphaFoldDB" id="A0A9N8W348"/>
<name>A0A9N8W348_9GLOM</name>
<protein>
    <submittedName>
        <fullName evidence="2">5713_t:CDS:1</fullName>
    </submittedName>
</protein>
<accession>A0A9N8W348</accession>
<dbReference type="Proteomes" id="UP000789706">
    <property type="component" value="Unassembled WGS sequence"/>
</dbReference>
<reference evidence="2" key="1">
    <citation type="submission" date="2021-06" db="EMBL/GenBank/DDBJ databases">
        <authorList>
            <person name="Kallberg Y."/>
            <person name="Tangrot J."/>
            <person name="Rosling A."/>
        </authorList>
    </citation>
    <scope>NUCLEOTIDE SEQUENCE</scope>
    <source>
        <strain evidence="2">AZ414A</strain>
    </source>
</reference>
<feature type="region of interest" description="Disordered" evidence="1">
    <location>
        <begin position="302"/>
        <end position="324"/>
    </location>
</feature>
<sequence>DKLELNNTQETLRVTEAWNISNDSNSEDSVKNSQDRYTSDSDMATISELADAIDDYLNIPGTNREILKNQIKRATGEIPEWDLQQTDLDNALNDLNLMTTAYNNERNTRKEDIHEFFTQLRAEIEGRGIDVADAVGGPPTGRDHAKGILRGSQGTIQLVVGHTVVQLDAQALREANGRAGTDIIPLRATYDPWNEDWSIADERPTNDAVNTHNANNSTPVVVVGIRFDQAVWLIKEKSPTVEEEMQALQYGTLTQGDSTIEEFATPEWLEKAEDIGKDMTFNELSKKLTKIELIRMARAKRNNIKSRESKQISSKSTASSNIVSQLPSQDFQKMFQDELAKRDAKYEADIAKRDAEMKKLKADFDTKMSQ</sequence>
<dbReference type="EMBL" id="CAJVPK010000189">
    <property type="protein sequence ID" value="CAG8470334.1"/>
    <property type="molecule type" value="Genomic_DNA"/>
</dbReference>
<keyword evidence="3" id="KW-1185">Reference proteome</keyword>
<evidence type="ECO:0000313" key="2">
    <source>
        <dbReference type="EMBL" id="CAG8470334.1"/>
    </source>
</evidence>
<comment type="caution">
    <text evidence="2">The sequence shown here is derived from an EMBL/GenBank/DDBJ whole genome shotgun (WGS) entry which is preliminary data.</text>
</comment>